<dbReference type="PANTHER" id="PTHR30093:SF44">
    <property type="entry name" value="TYPE II SECRETION SYSTEM CORE PROTEIN G"/>
    <property type="match status" value="1"/>
</dbReference>
<evidence type="ECO:0000256" key="3">
    <source>
        <dbReference type="ARBA" id="ARBA00022692"/>
    </source>
</evidence>
<accession>A0A538T7J2</accession>
<dbReference type="GO" id="GO:0016020">
    <property type="term" value="C:membrane"/>
    <property type="evidence" value="ECO:0007669"/>
    <property type="project" value="UniProtKB-SubCell"/>
</dbReference>
<evidence type="ECO:0000256" key="5">
    <source>
        <dbReference type="ARBA" id="ARBA00023136"/>
    </source>
</evidence>
<proteinExistence type="predicted"/>
<gene>
    <name evidence="7" type="ORF">E6K71_05165</name>
    <name evidence="8" type="ORF">E6K75_03940</name>
</gene>
<keyword evidence="3 6" id="KW-0812">Transmembrane</keyword>
<dbReference type="NCBIfam" id="TIGR02532">
    <property type="entry name" value="IV_pilin_GFxxxE"/>
    <property type="match status" value="1"/>
</dbReference>
<evidence type="ECO:0000313" key="7">
    <source>
        <dbReference type="EMBL" id="TMQ49313.1"/>
    </source>
</evidence>
<dbReference type="Proteomes" id="UP000320913">
    <property type="component" value="Unassembled WGS sequence"/>
</dbReference>
<reference evidence="9 10" key="1">
    <citation type="journal article" date="2019" name="Nat. Microbiol.">
        <title>Mediterranean grassland soil C-N compound turnover is dependent on rainfall and depth, and is mediated by genomically divergent microorganisms.</title>
        <authorList>
            <person name="Diamond S."/>
            <person name="Andeer P.F."/>
            <person name="Li Z."/>
            <person name="Crits-Christoph A."/>
            <person name="Burstein D."/>
            <person name="Anantharaman K."/>
            <person name="Lane K.R."/>
            <person name="Thomas B.C."/>
            <person name="Pan C."/>
            <person name="Northen T.R."/>
            <person name="Banfield J.F."/>
        </authorList>
    </citation>
    <scope>NUCLEOTIDE SEQUENCE [LARGE SCALE GENOMIC DNA]</scope>
    <source>
        <strain evidence="7">WS_1</strain>
        <strain evidence="8">WS_5</strain>
    </source>
</reference>
<feature type="transmembrane region" description="Helical" evidence="6">
    <location>
        <begin position="12"/>
        <end position="31"/>
    </location>
</feature>
<evidence type="ECO:0000256" key="6">
    <source>
        <dbReference type="SAM" id="Phobius"/>
    </source>
</evidence>
<evidence type="ECO:0000313" key="10">
    <source>
        <dbReference type="Proteomes" id="UP000320913"/>
    </source>
</evidence>
<evidence type="ECO:0000256" key="4">
    <source>
        <dbReference type="ARBA" id="ARBA00022989"/>
    </source>
</evidence>
<comment type="subcellular location">
    <subcellularLocation>
        <location evidence="1">Membrane</location>
        <topology evidence="1">Single-pass membrane protein</topology>
    </subcellularLocation>
</comment>
<organism evidence="8 10">
    <name type="scientific">Eiseniibacteriota bacterium</name>
    <dbReference type="NCBI Taxonomy" id="2212470"/>
    <lineage>
        <taxon>Bacteria</taxon>
        <taxon>Candidatus Eiseniibacteriota</taxon>
    </lineage>
</organism>
<dbReference type="Gene3D" id="3.30.700.10">
    <property type="entry name" value="Glycoprotein, Type 4 Pilin"/>
    <property type="match status" value="1"/>
</dbReference>
<keyword evidence="5 6" id="KW-0472">Membrane</keyword>
<keyword evidence="2" id="KW-0488">Methylation</keyword>
<protein>
    <submittedName>
        <fullName evidence="8">Prepilin-type N-terminal cleavage/methylation domain-containing protein</fullName>
    </submittedName>
</protein>
<name>A0A538T7J2_UNCEI</name>
<dbReference type="PROSITE" id="PS00409">
    <property type="entry name" value="PROKAR_NTER_METHYL"/>
    <property type="match status" value="1"/>
</dbReference>
<evidence type="ECO:0000256" key="1">
    <source>
        <dbReference type="ARBA" id="ARBA00004167"/>
    </source>
</evidence>
<dbReference type="Proteomes" id="UP000316292">
    <property type="component" value="Unassembled WGS sequence"/>
</dbReference>
<comment type="caution">
    <text evidence="8">The sequence shown here is derived from an EMBL/GenBank/DDBJ whole genome shotgun (WGS) entry which is preliminary data.</text>
</comment>
<dbReference type="EMBL" id="VBOV01000098">
    <property type="protein sequence ID" value="TMQ59595.1"/>
    <property type="molecule type" value="Genomic_DNA"/>
</dbReference>
<dbReference type="PANTHER" id="PTHR30093">
    <property type="entry name" value="GENERAL SECRETION PATHWAY PROTEIN G"/>
    <property type="match status" value="1"/>
</dbReference>
<keyword evidence="4 6" id="KW-1133">Transmembrane helix</keyword>
<evidence type="ECO:0000313" key="9">
    <source>
        <dbReference type="Proteomes" id="UP000316292"/>
    </source>
</evidence>
<dbReference type="Pfam" id="PF07963">
    <property type="entry name" value="N_methyl"/>
    <property type="match status" value="1"/>
</dbReference>
<dbReference type="SUPFAM" id="SSF54523">
    <property type="entry name" value="Pili subunits"/>
    <property type="match status" value="1"/>
</dbReference>
<dbReference type="AlphaFoldDB" id="A0A538T7J2"/>
<evidence type="ECO:0000313" key="8">
    <source>
        <dbReference type="EMBL" id="TMQ59595.1"/>
    </source>
</evidence>
<sequence length="126" mass="13214">MCRRGSESGFTLIELVIVIVILGILAAVAIPKYEDMREQARVATLKGQLGSIRSAIAIQYARNALNGAATFPTLNGAIFADGNVPKEPVLNSNAVKTSAGVDNAGGWQYTPASGIVKANLNAYSSY</sequence>
<dbReference type="InterPro" id="IPR045584">
    <property type="entry name" value="Pilin-like"/>
</dbReference>
<dbReference type="InterPro" id="IPR012902">
    <property type="entry name" value="N_methyl_site"/>
</dbReference>
<dbReference type="EMBL" id="VBOR01000058">
    <property type="protein sequence ID" value="TMQ49313.1"/>
    <property type="molecule type" value="Genomic_DNA"/>
</dbReference>
<evidence type="ECO:0000256" key="2">
    <source>
        <dbReference type="ARBA" id="ARBA00022481"/>
    </source>
</evidence>